<dbReference type="SUPFAM" id="SSF55073">
    <property type="entry name" value="Nucleotide cyclase"/>
    <property type="match status" value="1"/>
</dbReference>
<protein>
    <submittedName>
        <fullName evidence="5">Tetratricopeptide repeat protein</fullName>
    </submittedName>
</protein>
<dbReference type="InterPro" id="IPR011990">
    <property type="entry name" value="TPR-like_helical_dom_sf"/>
</dbReference>
<dbReference type="NCBIfam" id="TIGR00254">
    <property type="entry name" value="GGDEF"/>
    <property type="match status" value="1"/>
</dbReference>
<dbReference type="InterPro" id="IPR029787">
    <property type="entry name" value="Nucleotide_cyclase"/>
</dbReference>
<feature type="coiled-coil region" evidence="2">
    <location>
        <begin position="424"/>
        <end position="471"/>
    </location>
</feature>
<feature type="domain" description="GGDEF" evidence="4">
    <location>
        <begin position="526"/>
        <end position="661"/>
    </location>
</feature>
<evidence type="ECO:0000313" key="6">
    <source>
        <dbReference type="Proteomes" id="UP000245695"/>
    </source>
</evidence>
<dbReference type="KEGG" id="rhom:FRIFI_0865"/>
<keyword evidence="3" id="KW-1133">Transmembrane helix</keyword>
<dbReference type="CDD" id="cd01949">
    <property type="entry name" value="GGDEF"/>
    <property type="match status" value="1"/>
</dbReference>
<dbReference type="Proteomes" id="UP000245695">
    <property type="component" value="Chromosome 1"/>
</dbReference>
<proteinExistence type="predicted"/>
<reference evidence="5 6" key="1">
    <citation type="submission" date="2014-09" db="EMBL/GenBank/DDBJ databases">
        <authorList>
            <person name="Hornung B.V."/>
        </authorList>
    </citation>
    <scope>NUCLEOTIDE SEQUENCE [LARGE SCALE GENOMIC DNA]</scope>
    <source>
        <strain evidence="5 6">FRIFI</strain>
    </source>
</reference>
<feature type="transmembrane region" description="Helical" evidence="3">
    <location>
        <begin position="470"/>
        <end position="489"/>
    </location>
</feature>
<dbReference type="Gene3D" id="3.30.70.270">
    <property type="match status" value="1"/>
</dbReference>
<keyword evidence="1" id="KW-0802">TPR repeat</keyword>
<keyword evidence="6" id="KW-1185">Reference proteome</keyword>
<dbReference type="GO" id="GO:1902201">
    <property type="term" value="P:negative regulation of bacterial-type flagellum-dependent cell motility"/>
    <property type="evidence" value="ECO:0007669"/>
    <property type="project" value="TreeGrafter"/>
</dbReference>
<dbReference type="EMBL" id="LN650648">
    <property type="protein sequence ID" value="CEI72408.1"/>
    <property type="molecule type" value="Genomic_DNA"/>
</dbReference>
<dbReference type="PANTHER" id="PTHR45138:SF9">
    <property type="entry name" value="DIGUANYLATE CYCLASE DGCM-RELATED"/>
    <property type="match status" value="1"/>
</dbReference>
<evidence type="ECO:0000313" key="5">
    <source>
        <dbReference type="EMBL" id="CEI72408.1"/>
    </source>
</evidence>
<dbReference type="Pfam" id="PF13181">
    <property type="entry name" value="TPR_8"/>
    <property type="match status" value="2"/>
</dbReference>
<dbReference type="Pfam" id="PF00990">
    <property type="entry name" value="GGDEF"/>
    <property type="match status" value="1"/>
</dbReference>
<name>A0A2P2BPZ1_9FIRM</name>
<dbReference type="FunFam" id="3.30.70.270:FF:000001">
    <property type="entry name" value="Diguanylate cyclase domain protein"/>
    <property type="match status" value="1"/>
</dbReference>
<dbReference type="GO" id="GO:0043709">
    <property type="term" value="P:cell adhesion involved in single-species biofilm formation"/>
    <property type="evidence" value="ECO:0007669"/>
    <property type="project" value="TreeGrafter"/>
</dbReference>
<dbReference type="InterPro" id="IPR000160">
    <property type="entry name" value="GGDEF_dom"/>
</dbReference>
<keyword evidence="3" id="KW-0472">Membrane</keyword>
<dbReference type="SUPFAM" id="SSF48452">
    <property type="entry name" value="TPR-like"/>
    <property type="match status" value="2"/>
</dbReference>
<dbReference type="PANTHER" id="PTHR45138">
    <property type="entry name" value="REGULATORY COMPONENTS OF SENSORY TRANSDUCTION SYSTEM"/>
    <property type="match status" value="1"/>
</dbReference>
<accession>A0A2P2BPZ1</accession>
<organism evidence="5 6">
    <name type="scientific">Romboutsia hominis</name>
    <dbReference type="NCBI Taxonomy" id="1507512"/>
    <lineage>
        <taxon>Bacteria</taxon>
        <taxon>Bacillati</taxon>
        <taxon>Bacillota</taxon>
        <taxon>Clostridia</taxon>
        <taxon>Peptostreptococcales</taxon>
        <taxon>Peptostreptococcaceae</taxon>
        <taxon>Romboutsia</taxon>
    </lineage>
</organism>
<keyword evidence="2" id="KW-0175">Coiled coil</keyword>
<dbReference type="PROSITE" id="PS50887">
    <property type="entry name" value="GGDEF"/>
    <property type="match status" value="1"/>
</dbReference>
<evidence type="ECO:0000259" key="4">
    <source>
        <dbReference type="PROSITE" id="PS50887"/>
    </source>
</evidence>
<dbReference type="Gene3D" id="1.25.40.10">
    <property type="entry name" value="Tetratricopeptide repeat domain"/>
    <property type="match status" value="1"/>
</dbReference>
<sequence length="661" mass="77158">MIKNIKSIFLLLTILFIICVSIKNNSVYAQKLNDSNLSKDSIIDSIESTYNKKELEKNYINKVRANLKGEVKDSEYYFIQGYIDYSIHDYKSAIKNFELAKKDIKNSKDTFLKVYNYILLNNCLLEEGKSENLITNAKKAITYIKEDKSYKNNSNVVWEVIFPLSYNAKTKDESIKLLKSYIEETSNLDIETKMALRGNLAIIYTMDRKYGKAIYNYLDVINLAKKHPNIDKAGVYEAKAYTFIGNIVYELGLHKEAIDWYDMAINIKIPNKLNNAEAKVNTYINQMHAYLSIGDYDKCSDVVNETKKYIKYLDKNEQDDVEILLNYNIANINIHKGNYEEAKKYIKKGSELLKEDKVEYFIHKDIFLGLSYASILKEEGNYKEALDIYNKILKLKNEGAKYIEIDIYSDIAEIYSKIGDLESYKKYNEILKEKKESLDEIIKNDYIEYSIKAYENEVLKEKEKNEQIKVLIMTCIVVILIIILIARIVRVKALKKLHYQDSMTGLYNRRYLDDYEQRNIKKLEEKEISIVLLDIDYFKKYNDNYGHIEGDKVIKEVSNSVLMNIRKKGIGIRFGGEEIVIILEDTSENEAIEIVEKIQKDIKNKAIEHKYSLVNDIVTTSIGIYTKKKNMKEDIYLAIDKADKALYESKNNGRNRYSIYN</sequence>
<dbReference type="RefSeq" id="WP_166505087.1">
    <property type="nucleotide sequence ID" value="NZ_LN650648.1"/>
</dbReference>
<dbReference type="PROSITE" id="PS50005">
    <property type="entry name" value="TPR"/>
    <property type="match status" value="1"/>
</dbReference>
<dbReference type="SMART" id="SM00028">
    <property type="entry name" value="TPR"/>
    <property type="match status" value="4"/>
</dbReference>
<evidence type="ECO:0000256" key="1">
    <source>
        <dbReference type="PROSITE-ProRule" id="PRU00339"/>
    </source>
</evidence>
<gene>
    <name evidence="5" type="ORF">FRIFI_0865</name>
</gene>
<dbReference type="GO" id="GO:0052621">
    <property type="term" value="F:diguanylate cyclase activity"/>
    <property type="evidence" value="ECO:0007669"/>
    <property type="project" value="TreeGrafter"/>
</dbReference>
<feature type="repeat" description="TPR" evidence="1">
    <location>
        <begin position="238"/>
        <end position="271"/>
    </location>
</feature>
<evidence type="ECO:0000256" key="3">
    <source>
        <dbReference type="SAM" id="Phobius"/>
    </source>
</evidence>
<dbReference type="SMART" id="SM00267">
    <property type="entry name" value="GGDEF"/>
    <property type="match status" value="1"/>
</dbReference>
<dbReference type="InterPro" id="IPR019734">
    <property type="entry name" value="TPR_rpt"/>
</dbReference>
<dbReference type="AlphaFoldDB" id="A0A2P2BPZ1"/>
<dbReference type="GO" id="GO:0005886">
    <property type="term" value="C:plasma membrane"/>
    <property type="evidence" value="ECO:0007669"/>
    <property type="project" value="TreeGrafter"/>
</dbReference>
<dbReference type="InterPro" id="IPR043128">
    <property type="entry name" value="Rev_trsase/Diguanyl_cyclase"/>
</dbReference>
<evidence type="ECO:0000256" key="2">
    <source>
        <dbReference type="SAM" id="Coils"/>
    </source>
</evidence>
<dbReference type="InterPro" id="IPR050469">
    <property type="entry name" value="Diguanylate_Cyclase"/>
</dbReference>
<keyword evidence="3" id="KW-0812">Transmembrane</keyword>